<gene>
    <name evidence="9" type="ORF">BEMITA_LOCUS4172</name>
</gene>
<evidence type="ECO:0000256" key="2">
    <source>
        <dbReference type="ARBA" id="ARBA00006242"/>
    </source>
</evidence>
<dbReference type="HAMAP" id="MF_00291_B">
    <property type="entry name" value="Ribosomal_uS2_B"/>
    <property type="match status" value="1"/>
</dbReference>
<dbReference type="SUPFAM" id="SSF52313">
    <property type="entry name" value="Ribosomal protein S2"/>
    <property type="match status" value="1"/>
</dbReference>
<dbReference type="Pfam" id="PF00318">
    <property type="entry name" value="Ribosomal_S2"/>
    <property type="match status" value="1"/>
</dbReference>
<evidence type="ECO:0000256" key="8">
    <source>
        <dbReference type="ARBA" id="ARBA00083109"/>
    </source>
</evidence>
<accession>A0A9P0F1X1</accession>
<evidence type="ECO:0000313" key="9">
    <source>
        <dbReference type="EMBL" id="CAH0384886.1"/>
    </source>
</evidence>
<dbReference type="InterPro" id="IPR005706">
    <property type="entry name" value="Ribosomal_uS2_bac/mit/plastid"/>
</dbReference>
<dbReference type="GO" id="GO:0003735">
    <property type="term" value="F:structural constituent of ribosome"/>
    <property type="evidence" value="ECO:0007669"/>
    <property type="project" value="InterPro"/>
</dbReference>
<dbReference type="EMBL" id="OU963863">
    <property type="protein sequence ID" value="CAH0384886.1"/>
    <property type="molecule type" value="Genomic_DNA"/>
</dbReference>
<dbReference type="Gene3D" id="3.40.50.10490">
    <property type="entry name" value="Glucose-6-phosphate isomerase like protein, domain 1"/>
    <property type="match status" value="1"/>
</dbReference>
<dbReference type="CDD" id="cd01425">
    <property type="entry name" value="RPS2"/>
    <property type="match status" value="1"/>
</dbReference>
<dbReference type="GO" id="GO:0005763">
    <property type="term" value="C:mitochondrial small ribosomal subunit"/>
    <property type="evidence" value="ECO:0007669"/>
    <property type="project" value="UniProtKB-ARBA"/>
</dbReference>
<evidence type="ECO:0000256" key="1">
    <source>
        <dbReference type="ARBA" id="ARBA00004173"/>
    </source>
</evidence>
<sequence>MNRISRIFKSHLISDQFTKCNSWSRKRWALSYSTQTQPAEAESTSDLIGSKEGTKRVSPLMHEDFFNVHSLFTMNDLFDARVHYGHKEGSLNNFMRPYIFGSRLEHLIFDLDKTAEHLRLALNIAAHIAYRDGIILFIGQTPQNAHLIEATAKECGAYAHTRLFQKGLFSNSTTVFNGITRLPDLCIFFNTLSTVLEEHRGVAEAAKMNIATIGIVDTNCDPRLITYPVPGNDDSPVSQELYCKLFKAAILKGQERRRLDFRKTIAEDPKPVDLSE</sequence>
<dbReference type="KEGG" id="btab:109040051"/>
<evidence type="ECO:0000256" key="5">
    <source>
        <dbReference type="ARBA" id="ARBA00023274"/>
    </source>
</evidence>
<dbReference type="InterPro" id="IPR023591">
    <property type="entry name" value="Ribosomal_uS2_flav_dom_sf"/>
</dbReference>
<comment type="subcellular location">
    <subcellularLocation>
        <location evidence="1">Mitochondrion</location>
    </subcellularLocation>
</comment>
<dbReference type="FunFam" id="3.40.50.10490:FF:000026">
    <property type="entry name" value="28S ribosomal protein S2, mitochondrial"/>
    <property type="match status" value="1"/>
</dbReference>
<name>A0A9P0F1X1_BEMTA</name>
<dbReference type="GO" id="GO:0006412">
    <property type="term" value="P:translation"/>
    <property type="evidence" value="ECO:0007669"/>
    <property type="project" value="InterPro"/>
</dbReference>
<evidence type="ECO:0000256" key="6">
    <source>
        <dbReference type="ARBA" id="ARBA00059792"/>
    </source>
</evidence>
<dbReference type="PRINTS" id="PR00395">
    <property type="entry name" value="RIBOSOMALS2"/>
</dbReference>
<comment type="function">
    <text evidence="6">Required for mitoribosome formation and stability, and mitochondrial translation.</text>
</comment>
<proteinExistence type="inferred from homology"/>
<reference evidence="9" key="1">
    <citation type="submission" date="2021-12" db="EMBL/GenBank/DDBJ databases">
        <authorList>
            <person name="King R."/>
        </authorList>
    </citation>
    <scope>NUCLEOTIDE SEQUENCE</scope>
</reference>
<evidence type="ECO:0000256" key="7">
    <source>
        <dbReference type="ARBA" id="ARBA00071390"/>
    </source>
</evidence>
<dbReference type="PANTHER" id="PTHR12534:SF0">
    <property type="entry name" value="SMALL RIBOSOMAL SUBUNIT PROTEIN US2M"/>
    <property type="match status" value="1"/>
</dbReference>
<dbReference type="OrthoDB" id="2320368at2759"/>
<keyword evidence="10" id="KW-1185">Reference proteome</keyword>
<dbReference type="Proteomes" id="UP001152759">
    <property type="component" value="Chromosome 2"/>
</dbReference>
<dbReference type="AlphaFoldDB" id="A0A9P0F1X1"/>
<keyword evidence="4" id="KW-0496">Mitochondrion</keyword>
<keyword evidence="3" id="KW-0689">Ribosomal protein</keyword>
<evidence type="ECO:0000256" key="3">
    <source>
        <dbReference type="ARBA" id="ARBA00022980"/>
    </source>
</evidence>
<organism evidence="9 10">
    <name type="scientific">Bemisia tabaci</name>
    <name type="common">Sweetpotato whitefly</name>
    <name type="synonym">Aleurodes tabaci</name>
    <dbReference type="NCBI Taxonomy" id="7038"/>
    <lineage>
        <taxon>Eukaryota</taxon>
        <taxon>Metazoa</taxon>
        <taxon>Ecdysozoa</taxon>
        <taxon>Arthropoda</taxon>
        <taxon>Hexapoda</taxon>
        <taxon>Insecta</taxon>
        <taxon>Pterygota</taxon>
        <taxon>Neoptera</taxon>
        <taxon>Paraneoptera</taxon>
        <taxon>Hemiptera</taxon>
        <taxon>Sternorrhyncha</taxon>
        <taxon>Aleyrodoidea</taxon>
        <taxon>Aleyrodidae</taxon>
        <taxon>Aleyrodinae</taxon>
        <taxon>Bemisia</taxon>
    </lineage>
</organism>
<evidence type="ECO:0000313" key="10">
    <source>
        <dbReference type="Proteomes" id="UP001152759"/>
    </source>
</evidence>
<keyword evidence="5" id="KW-0687">Ribonucleoprotein</keyword>
<dbReference type="InterPro" id="IPR001865">
    <property type="entry name" value="Ribosomal_uS2"/>
</dbReference>
<protein>
    <recommendedName>
        <fullName evidence="7">Small ribosomal subunit protein uS2m</fullName>
    </recommendedName>
    <alternativeName>
        <fullName evidence="8">28S ribosomal protein S2, mitochondrial</fullName>
    </alternativeName>
</protein>
<evidence type="ECO:0000256" key="4">
    <source>
        <dbReference type="ARBA" id="ARBA00023128"/>
    </source>
</evidence>
<dbReference type="GO" id="GO:0005743">
    <property type="term" value="C:mitochondrial inner membrane"/>
    <property type="evidence" value="ECO:0007669"/>
    <property type="project" value="UniProtKB-ARBA"/>
</dbReference>
<dbReference type="PANTHER" id="PTHR12534">
    <property type="entry name" value="30S RIBOSOMAL PROTEIN S2 PROKARYOTIC AND ORGANELLAR"/>
    <property type="match status" value="1"/>
</dbReference>
<comment type="similarity">
    <text evidence="2">Belongs to the universal ribosomal protein uS2 family.</text>
</comment>